<accession>A0A1W2FUJ5</accession>
<feature type="signal peptide" evidence="1">
    <location>
        <begin position="1"/>
        <end position="25"/>
    </location>
</feature>
<name>A0A1W2FUJ5_KIBAR</name>
<evidence type="ECO:0008006" key="4">
    <source>
        <dbReference type="Google" id="ProtNLM"/>
    </source>
</evidence>
<protein>
    <recommendedName>
        <fullName evidence="4">DUF3455 domain-containing protein</fullName>
    </recommendedName>
</protein>
<dbReference type="Proteomes" id="UP000192674">
    <property type="component" value="Unassembled WGS sequence"/>
</dbReference>
<proteinExistence type="predicted"/>
<evidence type="ECO:0000313" key="2">
    <source>
        <dbReference type="EMBL" id="SMD25278.1"/>
    </source>
</evidence>
<dbReference type="EMBL" id="FWXV01000011">
    <property type="protein sequence ID" value="SMD25278.1"/>
    <property type="molecule type" value="Genomic_DNA"/>
</dbReference>
<organism evidence="2 3">
    <name type="scientific">Kibdelosporangium aridum</name>
    <dbReference type="NCBI Taxonomy" id="2030"/>
    <lineage>
        <taxon>Bacteria</taxon>
        <taxon>Bacillati</taxon>
        <taxon>Actinomycetota</taxon>
        <taxon>Actinomycetes</taxon>
        <taxon>Pseudonocardiales</taxon>
        <taxon>Pseudonocardiaceae</taxon>
        <taxon>Kibdelosporangium</taxon>
    </lineage>
</organism>
<dbReference type="PANTHER" id="PTHR35567">
    <property type="entry name" value="MALATE DEHYDROGENASE (AFU_ORTHOLOGUE AFUA_2G13800)"/>
    <property type="match status" value="1"/>
</dbReference>
<reference evidence="2 3" key="1">
    <citation type="submission" date="2017-04" db="EMBL/GenBank/DDBJ databases">
        <authorList>
            <person name="Afonso C.L."/>
            <person name="Miller P.J."/>
            <person name="Scott M.A."/>
            <person name="Spackman E."/>
            <person name="Goraichik I."/>
            <person name="Dimitrov K.M."/>
            <person name="Suarez D.L."/>
            <person name="Swayne D.E."/>
        </authorList>
    </citation>
    <scope>NUCLEOTIDE SEQUENCE [LARGE SCALE GENOMIC DNA]</scope>
    <source>
        <strain evidence="2 3">DSM 43828</strain>
    </source>
</reference>
<keyword evidence="3" id="KW-1185">Reference proteome</keyword>
<dbReference type="AlphaFoldDB" id="A0A1W2FUJ5"/>
<dbReference type="OrthoDB" id="8901345at2"/>
<feature type="chain" id="PRO_5010701540" description="DUF3455 domain-containing protein" evidence="1">
    <location>
        <begin position="26"/>
        <end position="172"/>
    </location>
</feature>
<evidence type="ECO:0000256" key="1">
    <source>
        <dbReference type="SAM" id="SignalP"/>
    </source>
</evidence>
<sequence length="172" mass="17681">MSRVRKISVGLTVAAFAAVGLGAAAAPAAATHVPNVPEVLKVPDGNKLIAVMPARGVQTYQCTNSAWTFVQPDAILTNRGRPEVLHSKGPVWTSVLDGSSVTGAAVANSPVPNAIPELLLRSTGNRGPGKLSTVTFIQRLKTKGGLAPTGSCTEGVTASVPYTADYAFYNPA</sequence>
<dbReference type="PANTHER" id="PTHR35567:SF1">
    <property type="entry name" value="CONSERVED FUNGAL PROTEIN (AFU_ORTHOLOGUE AFUA_1G14230)"/>
    <property type="match status" value="1"/>
</dbReference>
<dbReference type="InterPro" id="IPR021851">
    <property type="entry name" value="DUF3455"/>
</dbReference>
<dbReference type="Pfam" id="PF11937">
    <property type="entry name" value="DUF3455"/>
    <property type="match status" value="1"/>
</dbReference>
<gene>
    <name evidence="2" type="ORF">SAMN05661093_09016</name>
</gene>
<keyword evidence="1" id="KW-0732">Signal</keyword>
<evidence type="ECO:0000313" key="3">
    <source>
        <dbReference type="Proteomes" id="UP000192674"/>
    </source>
</evidence>